<evidence type="ECO:0000313" key="2">
    <source>
        <dbReference type="EMBL" id="MFC4200547.1"/>
    </source>
</evidence>
<dbReference type="RefSeq" id="WP_217964210.1">
    <property type="nucleotide sequence ID" value="NZ_JAHTBN010000003.1"/>
</dbReference>
<keyword evidence="1" id="KW-0472">Membrane</keyword>
<evidence type="ECO:0000313" key="3">
    <source>
        <dbReference type="Proteomes" id="UP001595848"/>
    </source>
</evidence>
<sequence>MRALDYFGLALAAAIFLIVLRGLIKLFVYDEFGFRLSKNHQRRIAEDRVAFDDLIEKLAPAVRAIRHQQCPRIEKVVYSFCKSDDGQLALDEIRMFDGKTDRPVDVDALPDGCKPLLKKLDNQGLRAAFVQFAKKRRSLESTDRIVIHSAGVSLVQIGSVHLPGRQLNVAVGNGGDL</sequence>
<feature type="transmembrane region" description="Helical" evidence="1">
    <location>
        <begin position="6"/>
        <end position="28"/>
    </location>
</feature>
<dbReference type="EMBL" id="JBHSBV010000002">
    <property type="protein sequence ID" value="MFC4200547.1"/>
    <property type="molecule type" value="Genomic_DNA"/>
</dbReference>
<name>A0ABV8NYH2_9BURK</name>
<keyword evidence="1" id="KW-0812">Transmembrane</keyword>
<keyword evidence="3" id="KW-1185">Reference proteome</keyword>
<keyword evidence="1" id="KW-1133">Transmembrane helix</keyword>
<gene>
    <name evidence="2" type="ORF">ACFOY1_06255</name>
</gene>
<accession>A0ABV8NYH2</accession>
<comment type="caution">
    <text evidence="2">The sequence shown here is derived from an EMBL/GenBank/DDBJ whole genome shotgun (WGS) entry which is preliminary data.</text>
</comment>
<dbReference type="Proteomes" id="UP001595848">
    <property type="component" value="Unassembled WGS sequence"/>
</dbReference>
<evidence type="ECO:0000256" key="1">
    <source>
        <dbReference type="SAM" id="Phobius"/>
    </source>
</evidence>
<proteinExistence type="predicted"/>
<organism evidence="2 3">
    <name type="scientific">Candidimonas humi</name>
    <dbReference type="NCBI Taxonomy" id="683355"/>
    <lineage>
        <taxon>Bacteria</taxon>
        <taxon>Pseudomonadati</taxon>
        <taxon>Pseudomonadota</taxon>
        <taxon>Betaproteobacteria</taxon>
        <taxon>Burkholderiales</taxon>
        <taxon>Alcaligenaceae</taxon>
        <taxon>Candidimonas</taxon>
    </lineage>
</organism>
<protein>
    <submittedName>
        <fullName evidence="2">Uncharacterized protein</fullName>
    </submittedName>
</protein>
<reference evidence="3" key="1">
    <citation type="journal article" date="2019" name="Int. J. Syst. Evol. Microbiol.">
        <title>The Global Catalogue of Microorganisms (GCM) 10K type strain sequencing project: providing services to taxonomists for standard genome sequencing and annotation.</title>
        <authorList>
            <consortium name="The Broad Institute Genomics Platform"/>
            <consortium name="The Broad Institute Genome Sequencing Center for Infectious Disease"/>
            <person name="Wu L."/>
            <person name="Ma J."/>
        </authorList>
    </citation>
    <scope>NUCLEOTIDE SEQUENCE [LARGE SCALE GENOMIC DNA]</scope>
    <source>
        <strain evidence="3">LMG 24813</strain>
    </source>
</reference>